<dbReference type="Pfam" id="PF07044">
    <property type="entry name" value="DUF1329"/>
    <property type="match status" value="1"/>
</dbReference>
<gene>
    <name evidence="2" type="ORF">C2869_15005</name>
</gene>
<keyword evidence="3" id="KW-1185">Reference proteome</keyword>
<dbReference type="Proteomes" id="UP000244441">
    <property type="component" value="Chromosome"/>
</dbReference>
<reference evidence="2 3" key="1">
    <citation type="submission" date="2018-01" db="EMBL/GenBank/DDBJ databases">
        <title>Genome sequence of a Cantenovulum-like bacteria.</title>
        <authorList>
            <person name="Tan W.R."/>
            <person name="Lau N.-S."/>
            <person name="Go F."/>
            <person name="Amirul A.-A.A."/>
        </authorList>
    </citation>
    <scope>NUCLEOTIDE SEQUENCE [LARGE SCALE GENOMIC DNA]</scope>
    <source>
        <strain evidence="2 3">CCB-QB4</strain>
    </source>
</reference>
<feature type="signal peptide" evidence="1">
    <location>
        <begin position="1"/>
        <end position="23"/>
    </location>
</feature>
<dbReference type="CDD" id="cd16329">
    <property type="entry name" value="LolA_like"/>
    <property type="match status" value="1"/>
</dbReference>
<feature type="chain" id="PRO_5015459750" evidence="1">
    <location>
        <begin position="24"/>
        <end position="455"/>
    </location>
</feature>
<evidence type="ECO:0000256" key="1">
    <source>
        <dbReference type="SAM" id="SignalP"/>
    </source>
</evidence>
<dbReference type="RefSeq" id="WP_108603733.1">
    <property type="nucleotide sequence ID" value="NZ_CP026604.1"/>
</dbReference>
<dbReference type="InterPro" id="IPR010752">
    <property type="entry name" value="DUF1329"/>
</dbReference>
<dbReference type="Gene3D" id="2.50.20.10">
    <property type="entry name" value="Lipoprotein localisation LolA/LolB/LppX"/>
    <property type="match status" value="1"/>
</dbReference>
<accession>A0A2S0VTY1</accession>
<protein>
    <submittedName>
        <fullName evidence="2">DUF1329 domain-containing protein</fullName>
    </submittedName>
</protein>
<proteinExistence type="predicted"/>
<dbReference type="KEGG" id="cate:C2869_15005"/>
<dbReference type="OrthoDB" id="178023at2"/>
<evidence type="ECO:0000313" key="3">
    <source>
        <dbReference type="Proteomes" id="UP000244441"/>
    </source>
</evidence>
<dbReference type="EMBL" id="CP026604">
    <property type="protein sequence ID" value="AWB67665.1"/>
    <property type="molecule type" value="Genomic_DNA"/>
</dbReference>
<keyword evidence="1" id="KW-0732">Signal</keyword>
<name>A0A2S0VTY1_9ALTE</name>
<organism evidence="2 3">
    <name type="scientific">Saccharobesus litoralis</name>
    <dbReference type="NCBI Taxonomy" id="2172099"/>
    <lineage>
        <taxon>Bacteria</taxon>
        <taxon>Pseudomonadati</taxon>
        <taxon>Pseudomonadota</taxon>
        <taxon>Gammaproteobacteria</taxon>
        <taxon>Alteromonadales</taxon>
        <taxon>Alteromonadaceae</taxon>
        <taxon>Saccharobesus</taxon>
    </lineage>
</organism>
<dbReference type="AlphaFoldDB" id="A0A2S0VTY1"/>
<evidence type="ECO:0000313" key="2">
    <source>
        <dbReference type="EMBL" id="AWB67665.1"/>
    </source>
</evidence>
<sequence length="455" mass="51288">MKNKLSIIATSLFLIGFAGASYAKITAEQVKRLGQDLTPIGAEKAGNADGSIPAWNGGLNKPVVGYNKGDHHPDPFSSDKPLFVIDASNYQTYAANLSEGQKALFKAYPDTFKMPVYQTRRTAAYPQFVYDATKANATQAELVQGGNGIKGTAVGIPFPIPKNGLEVIWNHTLRFRGEVAERNGGQAMPTAGGDYTFIGFDEKMLFLYSMRDATPAELEQSNILFKFSQSVTAPARLKGTALLVHETMDQIKTPRNAWTYNTGQRRVRKAPNVAFDAPGTASDGLRTTDDFDLFNGSPDRYNWTLKGKQELYIPYNSYKLHAKGINYDDILHKGHINPELTRYEKHRVWVVEANLKDGTSHIYHKRVFFIDEDSWQIHVADAFDSRNELYRVNFSYGLNYYEVPTHWSTLDVYHDLNSRRYLALGLDNNEKMYNFDADLNERDFTTSALRRAGIR</sequence>